<accession>A0A4S2LTD0</accession>
<sequence length="655" mass="73367">MCSNGPVLLYDESYRRLRFADERQIKKAIGKLVALLRAHYLDEAEALLRKYFSFPRLIPYIEPHYHVDNFGPLVLLGSGGFGSVYKAVHNLDNKEYAIKVIDGISSRHEMELARSEVCLMARLSHENIIQYVTSWIEYGFVPPAQEDDQSMHDLGSRCASTNTPPSNGSRSHWKYRVYSHGSGRMECAPNSSRGSVHGEDVSGRELAVPGEKGGLLRKIRLPSPSLFIQLELCPYNLAQWLGHRNERFFKLPPLPASTLPDQLLQEASRNESFYASIVPHAPARWLSDQIARGVAYLHSEHMIHRDLKPENVLLCGPPLSEISDEPCKCTPGCLQRILSEALSSPSISSDLGSCSKPCYHQLIVKICDFGLARFLPLSSAQHVIRQSVGSDKDKTRYPNSSATGKQSPLQSSASASNRRSRSNRIHCAPIPSSETSGRSPKPPTNECVRGVITRVDLAKNVPYLLTANLGSAIYAAPEVNTNARFMKAEYDFKADIFSMGVIFLQLFYPFRTLHELVDCLQDASNASQSSETIKSIMNSFPVNFISSWPDESQLVARMLSRRSDSRPTALELLCILATSSEFPDLIRYRFTSESFISGVPHDRPRSVADARLPPSELDSTGSSSHRAFDLLLWRTRELERENLDLRRRLSFYESS</sequence>
<proteinExistence type="inferred from homology"/>
<dbReference type="OrthoDB" id="6247985at2759"/>
<dbReference type="InterPro" id="IPR050339">
    <property type="entry name" value="CC_SR_Kinase"/>
</dbReference>
<comment type="similarity">
    <text evidence="8">Belongs to the protein kinase superfamily. Ser/Thr protein kinase family. GCN2 subfamily.</text>
</comment>
<feature type="region of interest" description="Disordered" evidence="12">
    <location>
        <begin position="385"/>
        <end position="445"/>
    </location>
</feature>
<dbReference type="AlphaFoldDB" id="A0A4S2LTD0"/>
<dbReference type="InterPro" id="IPR011009">
    <property type="entry name" value="Kinase-like_dom_sf"/>
</dbReference>
<feature type="compositionally biased region" description="Polar residues" evidence="12">
    <location>
        <begin position="158"/>
        <end position="170"/>
    </location>
</feature>
<comment type="catalytic activity">
    <reaction evidence="10">
        <text>L-seryl-[protein] + ATP = O-phospho-L-seryl-[protein] + ADP + H(+)</text>
        <dbReference type="Rhea" id="RHEA:17989"/>
        <dbReference type="Rhea" id="RHEA-COMP:9863"/>
        <dbReference type="Rhea" id="RHEA-COMP:11604"/>
        <dbReference type="ChEBI" id="CHEBI:15378"/>
        <dbReference type="ChEBI" id="CHEBI:29999"/>
        <dbReference type="ChEBI" id="CHEBI:30616"/>
        <dbReference type="ChEBI" id="CHEBI:83421"/>
        <dbReference type="ChEBI" id="CHEBI:456216"/>
        <dbReference type="EC" id="2.7.11.1"/>
    </reaction>
    <physiologicalReaction direction="left-to-right" evidence="10">
        <dbReference type="Rhea" id="RHEA:17990"/>
    </physiologicalReaction>
</comment>
<dbReference type="PANTHER" id="PTHR11042:SF160">
    <property type="entry name" value="EUKARYOTIC TRANSLATION INITIATION FACTOR 2-ALPHA KINASE 1"/>
    <property type="match status" value="1"/>
</dbReference>
<evidence type="ECO:0000256" key="9">
    <source>
        <dbReference type="ARBA" id="ARBA00048659"/>
    </source>
</evidence>
<dbReference type="InterPro" id="IPR008271">
    <property type="entry name" value="Ser/Thr_kinase_AS"/>
</dbReference>
<evidence type="ECO:0000256" key="3">
    <source>
        <dbReference type="ARBA" id="ARBA00022679"/>
    </source>
</evidence>
<organism evidence="14 15">
    <name type="scientific">Opisthorchis felineus</name>
    <dbReference type="NCBI Taxonomy" id="147828"/>
    <lineage>
        <taxon>Eukaryota</taxon>
        <taxon>Metazoa</taxon>
        <taxon>Spiralia</taxon>
        <taxon>Lophotrochozoa</taxon>
        <taxon>Platyhelminthes</taxon>
        <taxon>Trematoda</taxon>
        <taxon>Digenea</taxon>
        <taxon>Opisthorchiida</taxon>
        <taxon>Opisthorchiata</taxon>
        <taxon>Opisthorchiidae</taxon>
        <taxon>Opisthorchis</taxon>
    </lineage>
</organism>
<dbReference type="InterPro" id="IPR017441">
    <property type="entry name" value="Protein_kinase_ATP_BS"/>
</dbReference>
<comment type="catalytic activity">
    <reaction evidence="9">
        <text>L-threonyl-[protein] + ATP = O-phospho-L-threonyl-[protein] + ADP + H(+)</text>
        <dbReference type="Rhea" id="RHEA:46608"/>
        <dbReference type="Rhea" id="RHEA-COMP:11060"/>
        <dbReference type="Rhea" id="RHEA-COMP:11605"/>
        <dbReference type="ChEBI" id="CHEBI:15378"/>
        <dbReference type="ChEBI" id="CHEBI:30013"/>
        <dbReference type="ChEBI" id="CHEBI:30616"/>
        <dbReference type="ChEBI" id="CHEBI:61977"/>
        <dbReference type="ChEBI" id="CHEBI:456216"/>
        <dbReference type="EC" id="2.7.11.1"/>
    </reaction>
    <physiologicalReaction direction="left-to-right" evidence="9">
        <dbReference type="Rhea" id="RHEA:46609"/>
    </physiologicalReaction>
</comment>
<evidence type="ECO:0000256" key="8">
    <source>
        <dbReference type="ARBA" id="ARBA00037982"/>
    </source>
</evidence>
<feature type="compositionally biased region" description="Polar residues" evidence="12">
    <location>
        <begin position="397"/>
        <end position="410"/>
    </location>
</feature>
<evidence type="ECO:0000313" key="14">
    <source>
        <dbReference type="EMBL" id="TGZ67070.1"/>
    </source>
</evidence>
<keyword evidence="15" id="KW-1185">Reference proteome</keyword>
<keyword evidence="4 11" id="KW-0547">Nucleotide-binding</keyword>
<dbReference type="Gene3D" id="1.10.510.10">
    <property type="entry name" value="Transferase(Phosphotransferase) domain 1"/>
    <property type="match status" value="1"/>
</dbReference>
<dbReference type="GO" id="GO:0005524">
    <property type="term" value="F:ATP binding"/>
    <property type="evidence" value="ECO:0007669"/>
    <property type="project" value="UniProtKB-UniRule"/>
</dbReference>
<evidence type="ECO:0000259" key="13">
    <source>
        <dbReference type="PROSITE" id="PS50011"/>
    </source>
</evidence>
<evidence type="ECO:0000256" key="11">
    <source>
        <dbReference type="PROSITE-ProRule" id="PRU10141"/>
    </source>
</evidence>
<evidence type="ECO:0000313" key="15">
    <source>
        <dbReference type="Proteomes" id="UP000308267"/>
    </source>
</evidence>
<evidence type="ECO:0000256" key="1">
    <source>
        <dbReference type="ARBA" id="ARBA00012513"/>
    </source>
</evidence>
<dbReference type="GO" id="GO:0005737">
    <property type="term" value="C:cytoplasm"/>
    <property type="evidence" value="ECO:0007669"/>
    <property type="project" value="TreeGrafter"/>
</dbReference>
<evidence type="ECO:0000256" key="12">
    <source>
        <dbReference type="SAM" id="MobiDB-lite"/>
    </source>
</evidence>
<dbReference type="Pfam" id="PF00069">
    <property type="entry name" value="Pkinase"/>
    <property type="match status" value="2"/>
</dbReference>
<dbReference type="InterPro" id="IPR000719">
    <property type="entry name" value="Prot_kinase_dom"/>
</dbReference>
<protein>
    <recommendedName>
        <fullName evidence="1">non-specific serine/threonine protein kinase</fullName>
        <ecNumber evidence="1">2.7.11.1</ecNumber>
    </recommendedName>
</protein>
<gene>
    <name evidence="14" type="ORF">CRM22_004984</name>
</gene>
<evidence type="ECO:0000256" key="4">
    <source>
        <dbReference type="ARBA" id="ARBA00022741"/>
    </source>
</evidence>
<evidence type="ECO:0000256" key="7">
    <source>
        <dbReference type="ARBA" id="ARBA00023193"/>
    </source>
</evidence>
<dbReference type="GO" id="GO:0005634">
    <property type="term" value="C:nucleus"/>
    <property type="evidence" value="ECO:0007669"/>
    <property type="project" value="TreeGrafter"/>
</dbReference>
<feature type="binding site" evidence="11">
    <location>
        <position position="99"/>
    </location>
    <ligand>
        <name>ATP</name>
        <dbReference type="ChEBI" id="CHEBI:30616"/>
    </ligand>
</feature>
<dbReference type="Gene3D" id="3.30.200.20">
    <property type="entry name" value="Phosphorylase Kinase, domain 1"/>
    <property type="match status" value="1"/>
</dbReference>
<feature type="region of interest" description="Disordered" evidence="12">
    <location>
        <begin position="151"/>
        <end position="172"/>
    </location>
</feature>
<feature type="domain" description="Protein kinase" evidence="13">
    <location>
        <begin position="70"/>
        <end position="582"/>
    </location>
</feature>
<keyword evidence="7" id="KW-0652">Protein synthesis inhibitor</keyword>
<keyword evidence="6 11" id="KW-0067">ATP-binding</keyword>
<evidence type="ECO:0000256" key="5">
    <source>
        <dbReference type="ARBA" id="ARBA00022777"/>
    </source>
</evidence>
<comment type="caution">
    <text evidence="14">The sequence shown here is derived from an EMBL/GenBank/DDBJ whole genome shotgun (WGS) entry which is preliminary data.</text>
</comment>
<dbReference type="PROSITE" id="PS50011">
    <property type="entry name" value="PROTEIN_KINASE_DOM"/>
    <property type="match status" value="1"/>
</dbReference>
<name>A0A4S2LTD0_OPIFE</name>
<dbReference type="GO" id="GO:0017148">
    <property type="term" value="P:negative regulation of translation"/>
    <property type="evidence" value="ECO:0007669"/>
    <property type="project" value="UniProtKB-KW"/>
</dbReference>
<evidence type="ECO:0000256" key="6">
    <source>
        <dbReference type="ARBA" id="ARBA00022840"/>
    </source>
</evidence>
<keyword evidence="3" id="KW-0808">Transferase</keyword>
<evidence type="ECO:0000256" key="10">
    <source>
        <dbReference type="ARBA" id="ARBA00048977"/>
    </source>
</evidence>
<dbReference type="EMBL" id="SJOL01006428">
    <property type="protein sequence ID" value="TGZ67070.1"/>
    <property type="molecule type" value="Genomic_DNA"/>
</dbReference>
<evidence type="ECO:0000256" key="2">
    <source>
        <dbReference type="ARBA" id="ARBA00022527"/>
    </source>
</evidence>
<keyword evidence="2" id="KW-0723">Serine/threonine-protein kinase</keyword>
<dbReference type="SMART" id="SM00220">
    <property type="entry name" value="S_TKc"/>
    <property type="match status" value="1"/>
</dbReference>
<dbReference type="PROSITE" id="PS00108">
    <property type="entry name" value="PROTEIN_KINASE_ST"/>
    <property type="match status" value="1"/>
</dbReference>
<dbReference type="STRING" id="147828.A0A4S2LTD0"/>
<dbReference type="PANTHER" id="PTHR11042">
    <property type="entry name" value="EUKARYOTIC TRANSLATION INITIATION FACTOR 2-ALPHA KINASE EIF2-ALPHA KINASE -RELATED"/>
    <property type="match status" value="1"/>
</dbReference>
<dbReference type="EC" id="2.7.11.1" evidence="1"/>
<dbReference type="SUPFAM" id="SSF56112">
    <property type="entry name" value="Protein kinase-like (PK-like)"/>
    <property type="match status" value="1"/>
</dbReference>
<keyword evidence="5" id="KW-0418">Kinase</keyword>
<dbReference type="Proteomes" id="UP000308267">
    <property type="component" value="Unassembled WGS sequence"/>
</dbReference>
<dbReference type="PROSITE" id="PS00107">
    <property type="entry name" value="PROTEIN_KINASE_ATP"/>
    <property type="match status" value="1"/>
</dbReference>
<reference evidence="14 15" key="1">
    <citation type="journal article" date="2019" name="BMC Genomics">
        <title>New insights from Opisthorchis felineus genome: update on genomics of the epidemiologically important liver flukes.</title>
        <authorList>
            <person name="Ershov N.I."/>
            <person name="Mordvinov V.A."/>
            <person name="Prokhortchouk E.B."/>
            <person name="Pakharukova M.Y."/>
            <person name="Gunbin K.V."/>
            <person name="Ustyantsev K."/>
            <person name="Genaev M.A."/>
            <person name="Blinov A.G."/>
            <person name="Mazur A."/>
            <person name="Boulygina E."/>
            <person name="Tsygankova S."/>
            <person name="Khrameeva E."/>
            <person name="Chekanov N."/>
            <person name="Fan G."/>
            <person name="Xiao A."/>
            <person name="Zhang H."/>
            <person name="Xu X."/>
            <person name="Yang H."/>
            <person name="Solovyev V."/>
            <person name="Lee S.M."/>
            <person name="Liu X."/>
            <person name="Afonnikov D.A."/>
            <person name="Skryabin K.G."/>
        </authorList>
    </citation>
    <scope>NUCLEOTIDE SEQUENCE [LARGE SCALE GENOMIC DNA]</scope>
    <source>
        <strain evidence="14">AK-0245</strain>
        <tissue evidence="14">Whole organism</tissue>
    </source>
</reference>
<dbReference type="GO" id="GO:0004694">
    <property type="term" value="F:eukaryotic translation initiation factor 2alpha kinase activity"/>
    <property type="evidence" value="ECO:0007669"/>
    <property type="project" value="TreeGrafter"/>
</dbReference>